<dbReference type="Gene3D" id="1.10.3680.10">
    <property type="entry name" value="TerB-like"/>
    <property type="match status" value="1"/>
</dbReference>
<reference evidence="1 2" key="1">
    <citation type="submission" date="2019-02" db="EMBL/GenBank/DDBJ databases">
        <title>Deep-cultivation of Planctomycetes and their phenomic and genomic characterization uncovers novel biology.</title>
        <authorList>
            <person name="Wiegand S."/>
            <person name="Jogler M."/>
            <person name="Boedeker C."/>
            <person name="Pinto D."/>
            <person name="Vollmers J."/>
            <person name="Rivas-Marin E."/>
            <person name="Kohn T."/>
            <person name="Peeters S.H."/>
            <person name="Heuer A."/>
            <person name="Rast P."/>
            <person name="Oberbeckmann S."/>
            <person name="Bunk B."/>
            <person name="Jeske O."/>
            <person name="Meyerdierks A."/>
            <person name="Storesund J.E."/>
            <person name="Kallscheuer N."/>
            <person name="Luecker S."/>
            <person name="Lage O.M."/>
            <person name="Pohl T."/>
            <person name="Merkel B.J."/>
            <person name="Hornburger P."/>
            <person name="Mueller R.-W."/>
            <person name="Bruemmer F."/>
            <person name="Labrenz M."/>
            <person name="Spormann A.M."/>
            <person name="Op den Camp H."/>
            <person name="Overmann J."/>
            <person name="Amann R."/>
            <person name="Jetten M.S.M."/>
            <person name="Mascher T."/>
            <person name="Medema M.H."/>
            <person name="Devos D.P."/>
            <person name="Kaster A.-K."/>
            <person name="Ovreas L."/>
            <person name="Rohde M."/>
            <person name="Galperin M.Y."/>
            <person name="Jogler C."/>
        </authorList>
    </citation>
    <scope>NUCLEOTIDE SEQUENCE [LARGE SCALE GENOMIC DNA]</scope>
    <source>
        <strain evidence="1 2">K22_7</strain>
    </source>
</reference>
<dbReference type="InterPro" id="IPR029024">
    <property type="entry name" value="TerB-like"/>
</dbReference>
<dbReference type="Pfam" id="PF04391">
    <property type="entry name" value="DUF533"/>
    <property type="match status" value="1"/>
</dbReference>
<evidence type="ECO:0008006" key="3">
    <source>
        <dbReference type="Google" id="ProtNLM"/>
    </source>
</evidence>
<dbReference type="AlphaFoldDB" id="A0A517NBX3"/>
<organism evidence="1 2">
    <name type="scientific">Rubripirellula lacrimiformis</name>
    <dbReference type="NCBI Taxonomy" id="1930273"/>
    <lineage>
        <taxon>Bacteria</taxon>
        <taxon>Pseudomonadati</taxon>
        <taxon>Planctomycetota</taxon>
        <taxon>Planctomycetia</taxon>
        <taxon>Pirellulales</taxon>
        <taxon>Pirellulaceae</taxon>
        <taxon>Rubripirellula</taxon>
    </lineage>
</organism>
<name>A0A517NBX3_9BACT</name>
<keyword evidence="2" id="KW-1185">Reference proteome</keyword>
<evidence type="ECO:0000313" key="1">
    <source>
        <dbReference type="EMBL" id="QDT04634.1"/>
    </source>
</evidence>
<protein>
    <recommendedName>
        <fullName evidence="3">Tellurite resistance protein TerB</fullName>
    </recommendedName>
</protein>
<dbReference type="InterPro" id="IPR007486">
    <property type="entry name" value="YebE"/>
</dbReference>
<dbReference type="KEGG" id="rlc:K227x_30270"/>
<proteinExistence type="predicted"/>
<dbReference type="SUPFAM" id="SSF158682">
    <property type="entry name" value="TerB-like"/>
    <property type="match status" value="1"/>
</dbReference>
<sequence>MASQADGKIDAAEQERILQQLQPLDQDELQFLRREFGRRHDVHAFIHALPNGMEYEVYQVSLMAMHLDTNLEAQYLREFAKCLRIDPQVCNRIHRRVGAPTLF</sequence>
<gene>
    <name evidence="1" type="ORF">K227x_30270</name>
</gene>
<evidence type="ECO:0000313" key="2">
    <source>
        <dbReference type="Proteomes" id="UP000318538"/>
    </source>
</evidence>
<dbReference type="EMBL" id="CP036525">
    <property type="protein sequence ID" value="QDT04634.1"/>
    <property type="molecule type" value="Genomic_DNA"/>
</dbReference>
<accession>A0A517NBX3</accession>
<dbReference type="Proteomes" id="UP000318538">
    <property type="component" value="Chromosome"/>
</dbReference>